<feature type="compositionally biased region" description="Basic and acidic residues" evidence="5">
    <location>
        <begin position="532"/>
        <end position="541"/>
    </location>
</feature>
<feature type="transmembrane region" description="Helical" evidence="6">
    <location>
        <begin position="337"/>
        <end position="363"/>
    </location>
</feature>
<feature type="domain" description="Major facilitator superfamily (MFS) profile" evidence="7">
    <location>
        <begin position="39"/>
        <end position="498"/>
    </location>
</feature>
<feature type="transmembrane region" description="Helical" evidence="6">
    <location>
        <begin position="137"/>
        <end position="156"/>
    </location>
</feature>
<evidence type="ECO:0000256" key="5">
    <source>
        <dbReference type="SAM" id="MobiDB-lite"/>
    </source>
</evidence>
<dbReference type="InterPro" id="IPR011701">
    <property type="entry name" value="MFS"/>
</dbReference>
<dbReference type="Proteomes" id="UP000799291">
    <property type="component" value="Unassembled WGS sequence"/>
</dbReference>
<evidence type="ECO:0000313" key="9">
    <source>
        <dbReference type="Proteomes" id="UP000799291"/>
    </source>
</evidence>
<evidence type="ECO:0000256" key="1">
    <source>
        <dbReference type="ARBA" id="ARBA00004141"/>
    </source>
</evidence>
<feature type="transmembrane region" description="Helical" evidence="6">
    <location>
        <begin position="38"/>
        <end position="59"/>
    </location>
</feature>
<dbReference type="PROSITE" id="PS50850">
    <property type="entry name" value="MFS"/>
    <property type="match status" value="1"/>
</dbReference>
<evidence type="ECO:0000256" key="3">
    <source>
        <dbReference type="ARBA" id="ARBA00022989"/>
    </source>
</evidence>
<keyword evidence="2 6" id="KW-0812">Transmembrane</keyword>
<dbReference type="PANTHER" id="PTHR23507:SF1">
    <property type="entry name" value="FI18259P1-RELATED"/>
    <property type="match status" value="1"/>
</dbReference>
<keyword evidence="3 6" id="KW-1133">Transmembrane helix</keyword>
<dbReference type="Pfam" id="PF07690">
    <property type="entry name" value="MFS_1"/>
    <property type="match status" value="1"/>
</dbReference>
<feature type="transmembrane region" description="Helical" evidence="6">
    <location>
        <begin position="438"/>
        <end position="458"/>
    </location>
</feature>
<feature type="transmembrane region" description="Helical" evidence="6">
    <location>
        <begin position="231"/>
        <end position="251"/>
    </location>
</feature>
<dbReference type="Gene3D" id="1.20.1250.20">
    <property type="entry name" value="MFS general substrate transporter like domains"/>
    <property type="match status" value="1"/>
</dbReference>
<feature type="region of interest" description="Disordered" evidence="5">
    <location>
        <begin position="1"/>
        <end position="31"/>
    </location>
</feature>
<evidence type="ECO:0000259" key="7">
    <source>
        <dbReference type="PROSITE" id="PS50850"/>
    </source>
</evidence>
<sequence>MMTSPRTSREEGSPLLSPVDAEFSELPPAPTPKKRRPWIFLVGLVFLLIAVIDVGAFLAEPPKTRVYESNICIRHYQEVDPSKIQEDGTVPEALCKVDAVQQTMAMIFGWQDTFDAIPGLLLAVPLGALVDRIGRKWVLVVCLMGLQLNSAWILLICWMRNLPLQLTWFSSVFYFFGGGPLVASAIGLTMIADIVPPEKRTTVFLYLGASVLIAEMLAPVMAARLMEHGDWYPLLLALGIQQVGALVAFVLPETLHLRDLPEPREDVSESIKLRTKDEGFGFKAQLQNFKAALLFLRSDPTLALVIVTFVANRLGRQALTLLIRYASKRYSWEIKKAAYLLSFRAATNLVAMTVFLPLVGLILTKYLRLPTHWADLWISRGSLLLMALSFFVLAVAAQPALLIFGLLIYNLGTGFSAAMRSVAIHVVGGQASPDIGKLMSLIAIVESISTMIAGPLLNEMFKKGMDMGETWLGLPFAGTCVIYALVGVITFIISVKERDVEYVEIAAEDDEDVRGRSSVSDRGVEPRITTRISDDGYRKGN</sequence>
<protein>
    <submittedName>
        <fullName evidence="8">MFS general substrate transporter</fullName>
    </submittedName>
</protein>
<dbReference type="PANTHER" id="PTHR23507">
    <property type="entry name" value="ZGC:174356"/>
    <property type="match status" value="1"/>
</dbReference>
<comment type="subcellular location">
    <subcellularLocation>
        <location evidence="1">Membrane</location>
        <topology evidence="1">Multi-pass membrane protein</topology>
    </subcellularLocation>
</comment>
<reference evidence="8" key="1">
    <citation type="journal article" date="2020" name="Stud. Mycol.">
        <title>101 Dothideomycetes genomes: a test case for predicting lifestyles and emergence of pathogens.</title>
        <authorList>
            <person name="Haridas S."/>
            <person name="Albert R."/>
            <person name="Binder M."/>
            <person name="Bloem J."/>
            <person name="Labutti K."/>
            <person name="Salamov A."/>
            <person name="Andreopoulos B."/>
            <person name="Baker S."/>
            <person name="Barry K."/>
            <person name="Bills G."/>
            <person name="Bluhm B."/>
            <person name="Cannon C."/>
            <person name="Castanera R."/>
            <person name="Culley D."/>
            <person name="Daum C."/>
            <person name="Ezra D."/>
            <person name="Gonzalez J."/>
            <person name="Henrissat B."/>
            <person name="Kuo A."/>
            <person name="Liang C."/>
            <person name="Lipzen A."/>
            <person name="Lutzoni F."/>
            <person name="Magnuson J."/>
            <person name="Mondo S."/>
            <person name="Nolan M."/>
            <person name="Ohm R."/>
            <person name="Pangilinan J."/>
            <person name="Park H.-J."/>
            <person name="Ramirez L."/>
            <person name="Alfaro M."/>
            <person name="Sun H."/>
            <person name="Tritt A."/>
            <person name="Yoshinaga Y."/>
            <person name="Zwiers L.-H."/>
            <person name="Turgeon B."/>
            <person name="Goodwin S."/>
            <person name="Spatafora J."/>
            <person name="Crous P."/>
            <person name="Grigoriev I."/>
        </authorList>
    </citation>
    <scope>NUCLEOTIDE SEQUENCE</scope>
    <source>
        <strain evidence="8">CBS 122367</strain>
    </source>
</reference>
<dbReference type="EMBL" id="MU005634">
    <property type="protein sequence ID" value="KAF2676502.1"/>
    <property type="molecule type" value="Genomic_DNA"/>
</dbReference>
<accession>A0A6G1IE66</accession>
<name>A0A6G1IE66_9PLEO</name>
<feature type="transmembrane region" description="Helical" evidence="6">
    <location>
        <begin position="113"/>
        <end position="130"/>
    </location>
</feature>
<evidence type="ECO:0000256" key="4">
    <source>
        <dbReference type="ARBA" id="ARBA00023136"/>
    </source>
</evidence>
<evidence type="ECO:0000256" key="2">
    <source>
        <dbReference type="ARBA" id="ARBA00022692"/>
    </source>
</evidence>
<dbReference type="GO" id="GO:0016020">
    <property type="term" value="C:membrane"/>
    <property type="evidence" value="ECO:0007669"/>
    <property type="project" value="UniProtKB-SubCell"/>
</dbReference>
<keyword evidence="4 6" id="KW-0472">Membrane</keyword>
<dbReference type="GO" id="GO:0022857">
    <property type="term" value="F:transmembrane transporter activity"/>
    <property type="evidence" value="ECO:0007669"/>
    <property type="project" value="InterPro"/>
</dbReference>
<dbReference type="InterPro" id="IPR036259">
    <property type="entry name" value="MFS_trans_sf"/>
</dbReference>
<feature type="transmembrane region" description="Helical" evidence="6">
    <location>
        <begin position="168"/>
        <end position="191"/>
    </location>
</feature>
<dbReference type="OrthoDB" id="194139at2759"/>
<evidence type="ECO:0000256" key="6">
    <source>
        <dbReference type="SAM" id="Phobius"/>
    </source>
</evidence>
<proteinExistence type="predicted"/>
<keyword evidence="9" id="KW-1185">Reference proteome</keyword>
<organism evidence="8 9">
    <name type="scientific">Lentithecium fluviatile CBS 122367</name>
    <dbReference type="NCBI Taxonomy" id="1168545"/>
    <lineage>
        <taxon>Eukaryota</taxon>
        <taxon>Fungi</taxon>
        <taxon>Dikarya</taxon>
        <taxon>Ascomycota</taxon>
        <taxon>Pezizomycotina</taxon>
        <taxon>Dothideomycetes</taxon>
        <taxon>Pleosporomycetidae</taxon>
        <taxon>Pleosporales</taxon>
        <taxon>Massarineae</taxon>
        <taxon>Lentitheciaceae</taxon>
        <taxon>Lentithecium</taxon>
    </lineage>
</organism>
<gene>
    <name evidence="8" type="ORF">K458DRAFT_182118</name>
</gene>
<dbReference type="AlphaFoldDB" id="A0A6G1IE66"/>
<feature type="transmembrane region" description="Helical" evidence="6">
    <location>
        <begin position="470"/>
        <end position="493"/>
    </location>
</feature>
<dbReference type="SUPFAM" id="SSF103473">
    <property type="entry name" value="MFS general substrate transporter"/>
    <property type="match status" value="1"/>
</dbReference>
<feature type="region of interest" description="Disordered" evidence="5">
    <location>
        <begin position="511"/>
        <end position="541"/>
    </location>
</feature>
<evidence type="ECO:0000313" key="8">
    <source>
        <dbReference type="EMBL" id="KAF2676502.1"/>
    </source>
</evidence>
<feature type="transmembrane region" description="Helical" evidence="6">
    <location>
        <begin position="203"/>
        <end position="225"/>
    </location>
</feature>
<feature type="transmembrane region" description="Helical" evidence="6">
    <location>
        <begin position="383"/>
        <end position="411"/>
    </location>
</feature>
<dbReference type="InterPro" id="IPR020846">
    <property type="entry name" value="MFS_dom"/>
</dbReference>